<accession>A0ABR8PR53</accession>
<dbReference type="PROSITE" id="PS00059">
    <property type="entry name" value="ADH_ZINC"/>
    <property type="match status" value="1"/>
</dbReference>
<name>A0ABR8PR53_9CLOT</name>
<evidence type="ECO:0000256" key="2">
    <source>
        <dbReference type="ARBA" id="ARBA00008072"/>
    </source>
</evidence>
<comment type="caution">
    <text evidence="9">The sequence shown here is derived from an EMBL/GenBank/DDBJ whole genome shotgun (WGS) entry which is preliminary data.</text>
</comment>
<evidence type="ECO:0000256" key="4">
    <source>
        <dbReference type="ARBA" id="ARBA00022833"/>
    </source>
</evidence>
<comment type="similarity">
    <text evidence="2 6">Belongs to the zinc-containing alcohol dehydrogenase family.</text>
</comment>
<feature type="domain" description="Alcohol dehydrogenase-like C-terminal" evidence="7">
    <location>
        <begin position="173"/>
        <end position="297"/>
    </location>
</feature>
<dbReference type="SUPFAM" id="SSF51735">
    <property type="entry name" value="NAD(P)-binding Rossmann-fold domains"/>
    <property type="match status" value="1"/>
</dbReference>
<dbReference type="Proteomes" id="UP000627781">
    <property type="component" value="Unassembled WGS sequence"/>
</dbReference>
<dbReference type="RefSeq" id="WP_191767815.1">
    <property type="nucleotide sequence ID" value="NZ_JACSRA010000005.1"/>
</dbReference>
<evidence type="ECO:0000313" key="10">
    <source>
        <dbReference type="Proteomes" id="UP000627781"/>
    </source>
</evidence>
<dbReference type="PANTHER" id="PTHR43161">
    <property type="entry name" value="SORBITOL DEHYDROGENASE"/>
    <property type="match status" value="1"/>
</dbReference>
<dbReference type="Pfam" id="PF00107">
    <property type="entry name" value="ADH_zinc_N"/>
    <property type="match status" value="1"/>
</dbReference>
<dbReference type="Pfam" id="PF08240">
    <property type="entry name" value="ADH_N"/>
    <property type="match status" value="1"/>
</dbReference>
<dbReference type="EMBL" id="JACSRA010000005">
    <property type="protein sequence ID" value="MBD7910637.1"/>
    <property type="molecule type" value="Genomic_DNA"/>
</dbReference>
<evidence type="ECO:0000256" key="5">
    <source>
        <dbReference type="ARBA" id="ARBA00023002"/>
    </source>
</evidence>
<dbReference type="Gene3D" id="3.90.180.10">
    <property type="entry name" value="Medium-chain alcohol dehydrogenases, catalytic domain"/>
    <property type="match status" value="1"/>
</dbReference>
<keyword evidence="4 6" id="KW-0862">Zinc</keyword>
<keyword evidence="5" id="KW-0560">Oxidoreductase</keyword>
<evidence type="ECO:0000259" key="7">
    <source>
        <dbReference type="Pfam" id="PF00107"/>
    </source>
</evidence>
<evidence type="ECO:0000313" key="9">
    <source>
        <dbReference type="EMBL" id="MBD7910637.1"/>
    </source>
</evidence>
<dbReference type="InterPro" id="IPR036291">
    <property type="entry name" value="NAD(P)-bd_dom_sf"/>
</dbReference>
<evidence type="ECO:0000256" key="3">
    <source>
        <dbReference type="ARBA" id="ARBA00022723"/>
    </source>
</evidence>
<gene>
    <name evidence="9" type="ORF">H9661_04615</name>
</gene>
<keyword evidence="3 6" id="KW-0479">Metal-binding</keyword>
<dbReference type="SUPFAM" id="SSF50129">
    <property type="entry name" value="GroES-like"/>
    <property type="match status" value="1"/>
</dbReference>
<evidence type="ECO:0000256" key="6">
    <source>
        <dbReference type="RuleBase" id="RU361277"/>
    </source>
</evidence>
<dbReference type="Gene3D" id="3.40.50.720">
    <property type="entry name" value="NAD(P)-binding Rossmann-like Domain"/>
    <property type="match status" value="1"/>
</dbReference>
<sequence>MKAIVYKGSNSVNCEYRKEPKINKSTDVIVKITLTGVCGTDLRIYSGNFPGAKDVVLGHEAIGNIEEIGKDVTTIKVGDRVVIDPTLFDGKCYYCQKGFHNLCDNKANTETGVDKDGTFAEYIVMPEDFVYLLPDTISDDRAVLIEPLTCVLNNLEALKLTFDDKLVILGGGPIGTLFAMVAEKMALKTVIVEKRPERLNFLRNILSNSEVVDANDKNYIDGIVKKFGRKPNAVVDATGCLFEEALELVDKGGRIVLMGFNSNYKATISPLYITNNAITIIGAGDYNNMFIRAIDMAENIDLEKLITHRFKLSEAEDAFKILVGEKNVSDKNEIMKVVFEM</sequence>
<organism evidence="9 10">
    <name type="scientific">Clostridium cibarium</name>
    <dbReference type="NCBI Taxonomy" id="2762247"/>
    <lineage>
        <taxon>Bacteria</taxon>
        <taxon>Bacillati</taxon>
        <taxon>Bacillota</taxon>
        <taxon>Clostridia</taxon>
        <taxon>Eubacteriales</taxon>
        <taxon>Clostridiaceae</taxon>
        <taxon>Clostridium</taxon>
    </lineage>
</organism>
<dbReference type="InterPro" id="IPR013149">
    <property type="entry name" value="ADH-like_C"/>
</dbReference>
<reference evidence="9 10" key="1">
    <citation type="submission" date="2020-08" db="EMBL/GenBank/DDBJ databases">
        <title>A Genomic Blueprint of the Chicken Gut Microbiome.</title>
        <authorList>
            <person name="Gilroy R."/>
            <person name="Ravi A."/>
            <person name="Getino M."/>
            <person name="Pursley I."/>
            <person name="Horton D.L."/>
            <person name="Alikhan N.-F."/>
            <person name="Baker D."/>
            <person name="Gharbi K."/>
            <person name="Hall N."/>
            <person name="Watson M."/>
            <person name="Adriaenssens E.M."/>
            <person name="Foster-Nyarko E."/>
            <person name="Jarju S."/>
            <person name="Secka A."/>
            <person name="Antonio M."/>
            <person name="Oren A."/>
            <person name="Chaudhuri R."/>
            <person name="La Ragione R.M."/>
            <person name="Hildebrand F."/>
            <person name="Pallen M.J."/>
        </authorList>
    </citation>
    <scope>NUCLEOTIDE SEQUENCE [LARGE SCALE GENOMIC DNA]</scope>
    <source>
        <strain evidence="9 10">Sa3CVN1</strain>
    </source>
</reference>
<dbReference type="PANTHER" id="PTHR43161:SF23">
    <property type="entry name" value="(R,R)-BUTANEDIOL DEHYDROGENASE-RELATED"/>
    <property type="match status" value="1"/>
</dbReference>
<dbReference type="InterPro" id="IPR002328">
    <property type="entry name" value="ADH_Zn_CS"/>
</dbReference>
<keyword evidence="10" id="KW-1185">Reference proteome</keyword>
<protein>
    <submittedName>
        <fullName evidence="9">Alcohol dehydrogenase catalytic domain-containing protein</fullName>
    </submittedName>
</protein>
<dbReference type="InterPro" id="IPR013154">
    <property type="entry name" value="ADH-like_N"/>
</dbReference>
<evidence type="ECO:0000259" key="8">
    <source>
        <dbReference type="Pfam" id="PF08240"/>
    </source>
</evidence>
<dbReference type="InterPro" id="IPR011032">
    <property type="entry name" value="GroES-like_sf"/>
</dbReference>
<evidence type="ECO:0000256" key="1">
    <source>
        <dbReference type="ARBA" id="ARBA00001947"/>
    </source>
</evidence>
<proteinExistence type="inferred from homology"/>
<feature type="domain" description="Alcohol dehydrogenase-like N-terminal" evidence="8">
    <location>
        <begin position="25"/>
        <end position="135"/>
    </location>
</feature>
<comment type="cofactor">
    <cofactor evidence="1 6">
        <name>Zn(2+)</name>
        <dbReference type="ChEBI" id="CHEBI:29105"/>
    </cofactor>
</comment>